<dbReference type="Proteomes" id="UP001232001">
    <property type="component" value="Chromosome"/>
</dbReference>
<dbReference type="RefSeq" id="WP_279650667.1">
    <property type="nucleotide sequence ID" value="NZ_CP122539.1"/>
</dbReference>
<protein>
    <submittedName>
        <fullName evidence="2">Transposase</fullName>
    </submittedName>
</protein>
<keyword evidence="3" id="KW-1185">Reference proteome</keyword>
<sequence length="78" mass="8997">MLKDKGSKSSIMHKVYRNKTISKTRWVVEIAFGSLKRWFSSRATKLKDKDKVHSIHVLEAIAHNLKRSSGLECQITKN</sequence>
<evidence type="ECO:0000259" key="1">
    <source>
        <dbReference type="Pfam" id="PF01609"/>
    </source>
</evidence>
<accession>A0ABY8L3J0</accession>
<dbReference type="EMBL" id="CP122539">
    <property type="protein sequence ID" value="WGH74773.1"/>
    <property type="molecule type" value="Genomic_DNA"/>
</dbReference>
<gene>
    <name evidence="2" type="ORF">P8625_11860</name>
</gene>
<dbReference type="InterPro" id="IPR002559">
    <property type="entry name" value="Transposase_11"/>
</dbReference>
<evidence type="ECO:0000313" key="2">
    <source>
        <dbReference type="EMBL" id="WGH74773.1"/>
    </source>
</evidence>
<proteinExistence type="predicted"/>
<organism evidence="2 3">
    <name type="scientific">Tenacibaculum tangerinum</name>
    <dbReference type="NCBI Taxonomy" id="3038772"/>
    <lineage>
        <taxon>Bacteria</taxon>
        <taxon>Pseudomonadati</taxon>
        <taxon>Bacteroidota</taxon>
        <taxon>Flavobacteriia</taxon>
        <taxon>Flavobacteriales</taxon>
        <taxon>Flavobacteriaceae</taxon>
        <taxon>Tenacibaculum</taxon>
    </lineage>
</organism>
<name>A0ABY8L3J0_9FLAO</name>
<evidence type="ECO:0000313" key="3">
    <source>
        <dbReference type="Proteomes" id="UP001232001"/>
    </source>
</evidence>
<reference evidence="2 3" key="1">
    <citation type="submission" date="2023-04" db="EMBL/GenBank/DDBJ databases">
        <title>Tenacibaculum tangerinum sp. nov., isolated from sea tidal flat of South Korea.</title>
        <authorList>
            <person name="Lee S.H."/>
            <person name="Kim J.-J."/>
        </authorList>
    </citation>
    <scope>NUCLEOTIDE SEQUENCE [LARGE SCALE GENOMIC DNA]</scope>
    <source>
        <strain evidence="2 3">GRR-S3-23</strain>
    </source>
</reference>
<feature type="domain" description="Transposase IS4-like" evidence="1">
    <location>
        <begin position="19"/>
        <end position="65"/>
    </location>
</feature>
<dbReference type="Pfam" id="PF01609">
    <property type="entry name" value="DDE_Tnp_1"/>
    <property type="match status" value="1"/>
</dbReference>